<evidence type="ECO:0000313" key="2">
    <source>
        <dbReference type="EMBL" id="BDZ48500.1"/>
    </source>
</evidence>
<keyword evidence="3" id="KW-1185">Reference proteome</keyword>
<accession>A0ABM8GJE2</accession>
<sequence length="167" mass="17848">MEPEEPCVERDGALWSRVRGTFSRGVDPAYRESALAGSRSAGRFSPPGVPTLYLSSSAEGVAAAMIAHVDPSAPPREVLEFEVDAPGIADLRDRSRMAALGIDVEAAAAPWQADVAAGRTPPSWRVRDALVELGAFGLIDPSRQRPGLWHLTLFAWNAEGEPTVRGC</sequence>
<proteinExistence type="predicted"/>
<evidence type="ECO:0000259" key="1">
    <source>
        <dbReference type="SMART" id="SM00953"/>
    </source>
</evidence>
<feature type="domain" description="RES" evidence="1">
    <location>
        <begin position="29"/>
        <end position="165"/>
    </location>
</feature>
<evidence type="ECO:0000313" key="3">
    <source>
        <dbReference type="Proteomes" id="UP001321486"/>
    </source>
</evidence>
<organism evidence="2 3">
    <name type="scientific">Frondihabitans sucicola</name>
    <dbReference type="NCBI Taxonomy" id="1268041"/>
    <lineage>
        <taxon>Bacteria</taxon>
        <taxon>Bacillati</taxon>
        <taxon>Actinomycetota</taxon>
        <taxon>Actinomycetes</taxon>
        <taxon>Micrococcales</taxon>
        <taxon>Microbacteriaceae</taxon>
        <taxon>Frondihabitans</taxon>
    </lineage>
</organism>
<dbReference type="Proteomes" id="UP001321486">
    <property type="component" value="Chromosome"/>
</dbReference>
<reference evidence="3" key="1">
    <citation type="journal article" date="2019" name="Int. J. Syst. Evol. Microbiol.">
        <title>The Global Catalogue of Microorganisms (GCM) 10K type strain sequencing project: providing services to taxonomists for standard genome sequencing and annotation.</title>
        <authorList>
            <consortium name="The Broad Institute Genomics Platform"/>
            <consortium name="The Broad Institute Genome Sequencing Center for Infectious Disease"/>
            <person name="Wu L."/>
            <person name="Ma J."/>
        </authorList>
    </citation>
    <scope>NUCLEOTIDE SEQUENCE [LARGE SCALE GENOMIC DNA]</scope>
    <source>
        <strain evidence="3">NBRC 108728</strain>
    </source>
</reference>
<dbReference type="InterPro" id="IPR014914">
    <property type="entry name" value="RES_dom"/>
</dbReference>
<dbReference type="RefSeq" id="WP_286345464.1">
    <property type="nucleotide sequence ID" value="NZ_AP027732.1"/>
</dbReference>
<dbReference type="EMBL" id="AP027732">
    <property type="protein sequence ID" value="BDZ48500.1"/>
    <property type="molecule type" value="Genomic_DNA"/>
</dbReference>
<name>A0ABM8GJE2_9MICO</name>
<dbReference type="Pfam" id="PF08808">
    <property type="entry name" value="RES"/>
    <property type="match status" value="1"/>
</dbReference>
<dbReference type="SMART" id="SM00953">
    <property type="entry name" value="RES"/>
    <property type="match status" value="1"/>
</dbReference>
<gene>
    <name evidence="2" type="ORF">GCM10025867_07410</name>
</gene>
<protein>
    <recommendedName>
        <fullName evidence="1">RES domain-containing protein</fullName>
    </recommendedName>
</protein>